<dbReference type="Proteomes" id="UP000185678">
    <property type="component" value="Unassembled WGS sequence"/>
</dbReference>
<sequence>MSRMTGLGVSGMLKAMVVGAGILGGTLGVMCHGALAQTAAQPEETKDAFTDVMPVMGLPIYSYPEKDLPTSAVVLFSGEHGWGDAEKTMAKALVQQGALVIGIDTPATLKRLDEQDDACVEIVGEIENVSHNTQYQMDTPRYHFPVVGGIGLGGALAMAVAAQTETATIDRFAVVDPWSFVPSRKPLCTLGDPQPKKTADGKGYRYDLPGGPKSFSLSATLTTQADPQGKAYVADWVQANPKSVSSQSSPQSQSDALLAAVRSKAASTVAGRSAGGEDVSDLPLEEIPVSTPSDTFAIFYSGDGGWRDLDKDVAAVLEQDGLPVVGVDVLRYFWTEQTPQQSAKDLARIIRSYRQKWHAKKVVLIGFSFGADLLPIMYNQLPKEERASVAQITLLGLSKAAVFEVSMESWLNHKPSDAPQTLPQLAKIPSSLVQCFYGEDDTHNVCPELAGTGVELIKTKGGHHFNNEYDMLARRILDGLKARAQQPAKAAGQ</sequence>
<dbReference type="ESTHER" id="9prot-a0a1n7ipb0">
    <property type="family name" value="VirJ"/>
</dbReference>
<evidence type="ECO:0000313" key="3">
    <source>
        <dbReference type="Proteomes" id="UP000185678"/>
    </source>
</evidence>
<name>A0A1N7IPB0_9PROT</name>
<proteinExistence type="predicted"/>
<evidence type="ECO:0000313" key="2">
    <source>
        <dbReference type="EMBL" id="SIS38914.1"/>
    </source>
</evidence>
<dbReference type="SUPFAM" id="SSF53474">
    <property type="entry name" value="alpha/beta-Hydrolases"/>
    <property type="match status" value="2"/>
</dbReference>
<dbReference type="Gene3D" id="3.40.50.1820">
    <property type="entry name" value="alpha/beta hydrolase"/>
    <property type="match status" value="2"/>
</dbReference>
<feature type="domain" description="Bacterial virulence" evidence="1">
    <location>
        <begin position="73"/>
        <end position="105"/>
    </location>
</feature>
<dbReference type="Pfam" id="PF06057">
    <property type="entry name" value="VirJ"/>
    <property type="match status" value="2"/>
</dbReference>
<protein>
    <submittedName>
        <fullName evidence="2">Type IV secretory pathway, VirJ component</fullName>
    </submittedName>
</protein>
<dbReference type="InterPro" id="IPR029058">
    <property type="entry name" value="AB_hydrolase_fold"/>
</dbReference>
<evidence type="ECO:0000259" key="1">
    <source>
        <dbReference type="Pfam" id="PF06057"/>
    </source>
</evidence>
<dbReference type="InterPro" id="IPR010333">
    <property type="entry name" value="VirJ"/>
</dbReference>
<organism evidence="2 3">
    <name type="scientific">Insolitispirillum peregrinum</name>
    <dbReference type="NCBI Taxonomy" id="80876"/>
    <lineage>
        <taxon>Bacteria</taxon>
        <taxon>Pseudomonadati</taxon>
        <taxon>Pseudomonadota</taxon>
        <taxon>Alphaproteobacteria</taxon>
        <taxon>Rhodospirillales</taxon>
        <taxon>Novispirillaceae</taxon>
        <taxon>Insolitispirillum</taxon>
    </lineage>
</organism>
<dbReference type="OrthoDB" id="9807916at2"/>
<dbReference type="EMBL" id="FTOA01000001">
    <property type="protein sequence ID" value="SIS38914.1"/>
    <property type="molecule type" value="Genomic_DNA"/>
</dbReference>
<accession>A0A1N7IPB0</accession>
<dbReference type="InterPro" id="IPR011225">
    <property type="entry name" value="IV_sec_VirJ"/>
</dbReference>
<dbReference type="AlphaFoldDB" id="A0A1N7IPB0"/>
<dbReference type="STRING" id="80876.SAMN05421779_101429"/>
<keyword evidence="3" id="KW-1185">Reference proteome</keyword>
<dbReference type="PIRSF" id="PIRSF029063">
    <property type="entry name" value="IV_sec_VirJ"/>
    <property type="match status" value="1"/>
</dbReference>
<gene>
    <name evidence="2" type="ORF">SAMN05421779_101429</name>
</gene>
<feature type="domain" description="Bacterial virulence" evidence="1">
    <location>
        <begin position="294"/>
        <end position="483"/>
    </location>
</feature>
<reference evidence="2 3" key="1">
    <citation type="submission" date="2017-01" db="EMBL/GenBank/DDBJ databases">
        <authorList>
            <person name="Mah S.A."/>
            <person name="Swanson W.J."/>
            <person name="Moy G.W."/>
            <person name="Vacquier V.D."/>
        </authorList>
    </citation>
    <scope>NUCLEOTIDE SEQUENCE [LARGE SCALE GENOMIC DNA]</scope>
    <source>
        <strain evidence="2 3">DSM 11589</strain>
    </source>
</reference>